<dbReference type="STRING" id="1548207.AXK11_08000"/>
<dbReference type="Pfam" id="PF02272">
    <property type="entry name" value="DHHA1"/>
    <property type="match status" value="1"/>
</dbReference>
<comment type="caution">
    <text evidence="10">The sequence shown here is derived from an EMBL/GenBank/DDBJ whole genome shotgun (WGS) entry which is preliminary data.</text>
</comment>
<name>A0A139SJB5_9BACT</name>
<evidence type="ECO:0000256" key="3">
    <source>
        <dbReference type="ARBA" id="ARBA00022722"/>
    </source>
</evidence>
<dbReference type="InterPro" id="IPR001667">
    <property type="entry name" value="DDH_dom"/>
</dbReference>
<dbReference type="PANTHER" id="PTHR30255">
    <property type="entry name" value="SINGLE-STRANDED-DNA-SPECIFIC EXONUCLEASE RECJ"/>
    <property type="match status" value="1"/>
</dbReference>
<keyword evidence="4" id="KW-0378">Hydrolase</keyword>
<dbReference type="InterPro" id="IPR051673">
    <property type="entry name" value="SSDNA_exonuclease_RecJ"/>
</dbReference>
<dbReference type="RefSeq" id="WP_068631034.1">
    <property type="nucleotide sequence ID" value="NZ_LSZQ01000059.1"/>
</dbReference>
<gene>
    <name evidence="10" type="ORF">AXK11_08000</name>
</gene>
<dbReference type="AlphaFoldDB" id="A0A139SJB5"/>
<dbReference type="GO" id="GO:0004527">
    <property type="term" value="F:exonuclease activity"/>
    <property type="evidence" value="ECO:0007669"/>
    <property type="project" value="UniProtKB-KW"/>
</dbReference>
<sequence length="607" mass="66256">MRWTYTPPSAGQVEALSSLAGVRPVIAELLLRHSLADREAASRFLHPRLAALADPFAVPHLKAAAQRLLRAINGREQVVVLGDYDVDGVSSTTLLVGFLRRFGLAPRFIVPRRAEDGYGLSMSAIERALEGGLPALLVALDCGTNSYDEISSLLERGVDVLVVDHHRLREEEAASQETAHASAAAAVVPAAPESGAEAELSGRPRSILVNPHIQVDAGQLDESYRNFCTVGLVFKLAHGLLKLLREQGHPLASQVRLRDELDLVALGTVADLVPLLGENRIFAKHGLKIIEETRRPGLRALMEVAGLPRGQPLTPVDISFRLGPRINASGRLADASLSVELLLSEDPVFAEATAQQLDQFNRERQEIERQITEEAERMIEADYAQDQGIVLYSEKWHPGVVGIVAGRVTRKYNRPCVVLGNDGELAKGSGRSVTGVNLVEVLADCAAHLESWGGHPMAVGVALDKQRLTAFRENFAKAVRAHAGADASEAELAISAWIEPEEIGEAFMAEFGALHPFGQGNPEPVFGVRGVRLAQAPAVFKDLHFRFQLADRNGRRLYGVAWKMADRLPPTGARLDLALKLSWNYFRERKLLQLELIDWHLSEAAPE</sequence>
<dbReference type="InterPro" id="IPR038763">
    <property type="entry name" value="DHH_sf"/>
</dbReference>
<evidence type="ECO:0000256" key="5">
    <source>
        <dbReference type="ARBA" id="ARBA00022839"/>
    </source>
</evidence>
<keyword evidence="11" id="KW-1185">Reference proteome</keyword>
<organism evidence="10 11">
    <name type="scientific">Cephaloticoccus primus</name>
    <dbReference type="NCBI Taxonomy" id="1548207"/>
    <lineage>
        <taxon>Bacteria</taxon>
        <taxon>Pseudomonadati</taxon>
        <taxon>Verrucomicrobiota</taxon>
        <taxon>Opitutia</taxon>
        <taxon>Opitutales</taxon>
        <taxon>Opitutaceae</taxon>
        <taxon>Cephaloticoccus</taxon>
    </lineage>
</organism>
<evidence type="ECO:0000256" key="2">
    <source>
        <dbReference type="ARBA" id="ARBA00019841"/>
    </source>
</evidence>
<keyword evidence="3" id="KW-0540">Nuclease</keyword>
<dbReference type="Gene3D" id="3.10.310.30">
    <property type="match status" value="1"/>
</dbReference>
<proteinExistence type="inferred from homology"/>
<comment type="similarity">
    <text evidence="1">Belongs to the RecJ family.</text>
</comment>
<dbReference type="Proteomes" id="UP000070058">
    <property type="component" value="Unassembled WGS sequence"/>
</dbReference>
<dbReference type="Gene3D" id="3.90.1640.30">
    <property type="match status" value="1"/>
</dbReference>
<dbReference type="InterPro" id="IPR003156">
    <property type="entry name" value="DHHA1_dom"/>
</dbReference>
<keyword evidence="5 10" id="KW-0269">Exonuclease</keyword>
<feature type="coiled-coil region" evidence="6">
    <location>
        <begin position="350"/>
        <end position="377"/>
    </location>
</feature>
<dbReference type="GO" id="GO:0003676">
    <property type="term" value="F:nucleic acid binding"/>
    <property type="evidence" value="ECO:0007669"/>
    <property type="project" value="InterPro"/>
</dbReference>
<evidence type="ECO:0000313" key="10">
    <source>
        <dbReference type="EMBL" id="KXU34662.1"/>
    </source>
</evidence>
<evidence type="ECO:0000313" key="11">
    <source>
        <dbReference type="Proteomes" id="UP000070058"/>
    </source>
</evidence>
<reference evidence="11" key="1">
    <citation type="submission" date="2016-02" db="EMBL/GenBank/DDBJ databases">
        <authorList>
            <person name="Sanders J.G."/>
            <person name="Lin J.Y."/>
            <person name="Wertz J.T."/>
            <person name="Russell J.A."/>
            <person name="Moreau C.S."/>
            <person name="Powell S."/>
        </authorList>
    </citation>
    <scope>NUCLEOTIDE SEQUENCE [LARGE SCALE GENOMIC DNA]</scope>
    <source>
        <strain evidence="11">CAG34</strain>
    </source>
</reference>
<evidence type="ECO:0000259" key="8">
    <source>
        <dbReference type="Pfam" id="PF02272"/>
    </source>
</evidence>
<dbReference type="Pfam" id="PF01368">
    <property type="entry name" value="DHH"/>
    <property type="match status" value="1"/>
</dbReference>
<dbReference type="PANTHER" id="PTHR30255:SF2">
    <property type="entry name" value="SINGLE-STRANDED-DNA-SPECIFIC EXONUCLEASE RECJ"/>
    <property type="match status" value="1"/>
</dbReference>
<feature type="domain" description="DDH" evidence="7">
    <location>
        <begin position="77"/>
        <end position="268"/>
    </location>
</feature>
<protein>
    <recommendedName>
        <fullName evidence="2">Single-stranded-DNA-specific exonuclease RecJ</fullName>
    </recommendedName>
</protein>
<evidence type="ECO:0000259" key="9">
    <source>
        <dbReference type="Pfam" id="PF17768"/>
    </source>
</evidence>
<dbReference type="Pfam" id="PF17768">
    <property type="entry name" value="RecJ_OB"/>
    <property type="match status" value="1"/>
</dbReference>
<evidence type="ECO:0000259" key="7">
    <source>
        <dbReference type="Pfam" id="PF01368"/>
    </source>
</evidence>
<evidence type="ECO:0000256" key="4">
    <source>
        <dbReference type="ARBA" id="ARBA00022801"/>
    </source>
</evidence>
<dbReference type="SUPFAM" id="SSF64182">
    <property type="entry name" value="DHH phosphoesterases"/>
    <property type="match status" value="1"/>
</dbReference>
<evidence type="ECO:0000256" key="6">
    <source>
        <dbReference type="SAM" id="Coils"/>
    </source>
</evidence>
<evidence type="ECO:0000256" key="1">
    <source>
        <dbReference type="ARBA" id="ARBA00005915"/>
    </source>
</evidence>
<feature type="domain" description="RecJ OB" evidence="9">
    <location>
        <begin position="496"/>
        <end position="598"/>
    </location>
</feature>
<keyword evidence="6" id="KW-0175">Coiled coil</keyword>
<dbReference type="InterPro" id="IPR041122">
    <property type="entry name" value="RecJ_OB"/>
</dbReference>
<accession>A0A139SJB5</accession>
<feature type="domain" description="DHHA1" evidence="8">
    <location>
        <begin position="387"/>
        <end position="479"/>
    </location>
</feature>
<dbReference type="EMBL" id="LSZQ01000059">
    <property type="protein sequence ID" value="KXU34662.1"/>
    <property type="molecule type" value="Genomic_DNA"/>
</dbReference>